<evidence type="ECO:0000313" key="6">
    <source>
        <dbReference type="EMBL" id="KIY70187.1"/>
    </source>
</evidence>
<gene>
    <name evidence="6" type="ORF">CYLTODRAFT_409114</name>
</gene>
<feature type="region of interest" description="Disordered" evidence="3">
    <location>
        <begin position="157"/>
        <end position="331"/>
    </location>
</feature>
<evidence type="ECO:0000256" key="1">
    <source>
        <dbReference type="ARBA" id="ARBA00022884"/>
    </source>
</evidence>
<feature type="compositionally biased region" description="Pro residues" evidence="3">
    <location>
        <begin position="217"/>
        <end position="228"/>
    </location>
</feature>
<dbReference type="GO" id="GO:0006396">
    <property type="term" value="P:RNA processing"/>
    <property type="evidence" value="ECO:0007669"/>
    <property type="project" value="InterPro"/>
</dbReference>
<dbReference type="AlphaFoldDB" id="A0A0D7BIB1"/>
<dbReference type="SMART" id="SM00358">
    <property type="entry name" value="DSRM"/>
    <property type="match status" value="1"/>
</dbReference>
<dbReference type="SMART" id="SM00535">
    <property type="entry name" value="RIBOc"/>
    <property type="match status" value="1"/>
</dbReference>
<protein>
    <recommendedName>
        <fullName evidence="8">DRBM domain-containing protein</fullName>
    </recommendedName>
</protein>
<dbReference type="CDD" id="cd00593">
    <property type="entry name" value="RIBOc"/>
    <property type="match status" value="1"/>
</dbReference>
<feature type="compositionally biased region" description="Low complexity" evidence="3">
    <location>
        <begin position="161"/>
        <end position="175"/>
    </location>
</feature>
<keyword evidence="7" id="KW-1185">Reference proteome</keyword>
<dbReference type="SUPFAM" id="SSF54768">
    <property type="entry name" value="dsRNA-binding domain-like"/>
    <property type="match status" value="1"/>
</dbReference>
<reference evidence="6 7" key="1">
    <citation type="journal article" date="2015" name="Fungal Genet. Biol.">
        <title>Evolution of novel wood decay mechanisms in Agaricales revealed by the genome sequences of Fistulina hepatica and Cylindrobasidium torrendii.</title>
        <authorList>
            <person name="Floudas D."/>
            <person name="Held B.W."/>
            <person name="Riley R."/>
            <person name="Nagy L.G."/>
            <person name="Koehler G."/>
            <person name="Ransdell A.S."/>
            <person name="Younus H."/>
            <person name="Chow J."/>
            <person name="Chiniquy J."/>
            <person name="Lipzen A."/>
            <person name="Tritt A."/>
            <person name="Sun H."/>
            <person name="Haridas S."/>
            <person name="LaButti K."/>
            <person name="Ohm R.A."/>
            <person name="Kues U."/>
            <person name="Blanchette R.A."/>
            <person name="Grigoriev I.V."/>
            <person name="Minto R.E."/>
            <person name="Hibbett D.S."/>
        </authorList>
    </citation>
    <scope>NUCLEOTIDE SEQUENCE [LARGE SCALE GENOMIC DNA]</scope>
    <source>
        <strain evidence="6 7">FP15055 ss-10</strain>
    </source>
</reference>
<feature type="domain" description="RNase III" evidence="5">
    <location>
        <begin position="25"/>
        <end position="131"/>
    </location>
</feature>
<dbReference type="Pfam" id="PF00035">
    <property type="entry name" value="dsrm"/>
    <property type="match status" value="1"/>
</dbReference>
<dbReference type="PROSITE" id="PS50142">
    <property type="entry name" value="RNASE_3_2"/>
    <property type="match status" value="1"/>
</dbReference>
<dbReference type="GO" id="GO:0004525">
    <property type="term" value="F:ribonuclease III activity"/>
    <property type="evidence" value="ECO:0007669"/>
    <property type="project" value="InterPro"/>
</dbReference>
<organism evidence="6 7">
    <name type="scientific">Cylindrobasidium torrendii FP15055 ss-10</name>
    <dbReference type="NCBI Taxonomy" id="1314674"/>
    <lineage>
        <taxon>Eukaryota</taxon>
        <taxon>Fungi</taxon>
        <taxon>Dikarya</taxon>
        <taxon>Basidiomycota</taxon>
        <taxon>Agaricomycotina</taxon>
        <taxon>Agaricomycetes</taxon>
        <taxon>Agaricomycetidae</taxon>
        <taxon>Agaricales</taxon>
        <taxon>Marasmiineae</taxon>
        <taxon>Physalacriaceae</taxon>
        <taxon>Cylindrobasidium</taxon>
    </lineage>
</organism>
<dbReference type="Proteomes" id="UP000054007">
    <property type="component" value="Unassembled WGS sequence"/>
</dbReference>
<dbReference type="GO" id="GO:0003723">
    <property type="term" value="F:RNA binding"/>
    <property type="evidence" value="ECO:0007669"/>
    <property type="project" value="UniProtKB-UniRule"/>
</dbReference>
<dbReference type="SUPFAM" id="SSF69065">
    <property type="entry name" value="RNase III domain-like"/>
    <property type="match status" value="1"/>
</dbReference>
<dbReference type="OrthoDB" id="2392202at2759"/>
<feature type="compositionally biased region" description="Low complexity" evidence="3">
    <location>
        <begin position="288"/>
        <end position="307"/>
    </location>
</feature>
<sequence length="415" mass="44793">MDTNQKKRARSPVPLPQINVDHTLQVFTHKSLRDPDDPNNDNERLGQLGEVIFELAVLDALMGEKPHSSVDKLETRLRDIVDGDQVPEWIDQYRMLNKVRCVPDVRKALSKPAEARVVFMAYVAAVFMEKGIAAVKEWMESLLGLESTSTRKLKSIPSVPLQARQQQQHAQQQLHSAKGHSLSPSPSPMQGVMSTSPHMFRPGVPGTSSTNWSQAPSLPPARPLPQPMSMPGTSGARPSPAQWSQAPSLPKPMPMAGGSGARPAPFQWPQASSSTPPRPSSNVTPYLTVQQPATPAPQTQPVGPATAGTSEKQSMDTTPDPHTLPPPPYIARPTAPNPITPAQPGLAFLPLFNQTAAQRKVKVEYNATFSGPAHAGKWYVTCIVNGLSKGSGSGGNKQIAKEEAARSAYYAMGWS</sequence>
<name>A0A0D7BIB1_9AGAR</name>
<feature type="compositionally biased region" description="Polar residues" evidence="3">
    <location>
        <begin position="269"/>
        <end position="287"/>
    </location>
</feature>
<dbReference type="InterPro" id="IPR014720">
    <property type="entry name" value="dsRBD_dom"/>
</dbReference>
<evidence type="ECO:0000256" key="3">
    <source>
        <dbReference type="SAM" id="MobiDB-lite"/>
    </source>
</evidence>
<dbReference type="STRING" id="1314674.A0A0D7BIB1"/>
<evidence type="ECO:0000259" key="4">
    <source>
        <dbReference type="PROSITE" id="PS50137"/>
    </source>
</evidence>
<keyword evidence="1 2" id="KW-0694">RNA-binding</keyword>
<dbReference type="InterPro" id="IPR000999">
    <property type="entry name" value="RNase_III_dom"/>
</dbReference>
<feature type="compositionally biased region" description="Pro residues" evidence="3">
    <location>
        <begin position="322"/>
        <end position="331"/>
    </location>
</feature>
<feature type="domain" description="DRBM" evidence="4">
    <location>
        <begin position="344"/>
        <end position="414"/>
    </location>
</feature>
<dbReference type="EMBL" id="KN880472">
    <property type="protein sequence ID" value="KIY70187.1"/>
    <property type="molecule type" value="Genomic_DNA"/>
</dbReference>
<evidence type="ECO:0008006" key="8">
    <source>
        <dbReference type="Google" id="ProtNLM"/>
    </source>
</evidence>
<dbReference type="Gene3D" id="1.10.1520.10">
    <property type="entry name" value="Ribonuclease III domain"/>
    <property type="match status" value="1"/>
</dbReference>
<evidence type="ECO:0000313" key="7">
    <source>
        <dbReference type="Proteomes" id="UP000054007"/>
    </source>
</evidence>
<dbReference type="Gene3D" id="3.30.160.20">
    <property type="match status" value="1"/>
</dbReference>
<evidence type="ECO:0000259" key="5">
    <source>
        <dbReference type="PROSITE" id="PS50142"/>
    </source>
</evidence>
<evidence type="ECO:0000256" key="2">
    <source>
        <dbReference type="PROSITE-ProRule" id="PRU00266"/>
    </source>
</evidence>
<accession>A0A0D7BIB1</accession>
<proteinExistence type="predicted"/>
<dbReference type="InterPro" id="IPR036389">
    <property type="entry name" value="RNase_III_sf"/>
</dbReference>
<dbReference type="PROSITE" id="PS50137">
    <property type="entry name" value="DS_RBD"/>
    <property type="match status" value="1"/>
</dbReference>